<protein>
    <submittedName>
        <fullName evidence="2">Uncharacterized protein</fullName>
    </submittedName>
</protein>
<gene>
    <name evidence="2" type="ORF">RCL2_002990300</name>
</gene>
<dbReference type="AlphaFoldDB" id="A0A8H3R4B4"/>
<accession>A0A8H3R4B4</accession>
<comment type="caution">
    <text evidence="2">The sequence shown here is derived from an EMBL/GenBank/DDBJ whole genome shotgun (WGS) entry which is preliminary data.</text>
</comment>
<evidence type="ECO:0000313" key="2">
    <source>
        <dbReference type="EMBL" id="GET03566.1"/>
    </source>
</evidence>
<dbReference type="Proteomes" id="UP000615446">
    <property type="component" value="Unassembled WGS sequence"/>
</dbReference>
<reference evidence="2" key="1">
    <citation type="submission" date="2019-10" db="EMBL/GenBank/DDBJ databases">
        <title>Conservation and host-specific expression of non-tandemly repeated heterogenous ribosome RNA gene in arbuscular mycorrhizal fungi.</title>
        <authorList>
            <person name="Maeda T."/>
            <person name="Kobayashi Y."/>
            <person name="Nakagawa T."/>
            <person name="Ezawa T."/>
            <person name="Yamaguchi K."/>
            <person name="Bino T."/>
            <person name="Nishimoto Y."/>
            <person name="Shigenobu S."/>
            <person name="Kawaguchi M."/>
        </authorList>
    </citation>
    <scope>NUCLEOTIDE SEQUENCE</scope>
    <source>
        <strain evidence="2">HR1</strain>
    </source>
</reference>
<dbReference type="EMBL" id="BLAL01000324">
    <property type="protein sequence ID" value="GET03566.1"/>
    <property type="molecule type" value="Genomic_DNA"/>
</dbReference>
<proteinExistence type="predicted"/>
<sequence length="158" mass="18993">MIVKSSSNNKYIFIDVILDVSGLLLDVISNCFQTSFICNFECNLKIYIFKFQGLSKWDSLISDHVKGSLLSFHFISEMVLELVYEFRADWIMKWFQKCFWIIWVMSRSVLGWFDSLTNMINNNSKLPKDVPDWSEEKRRQREERRIEKGEQRRKEKNE</sequence>
<evidence type="ECO:0000313" key="3">
    <source>
        <dbReference type="Proteomes" id="UP000615446"/>
    </source>
</evidence>
<organism evidence="2 3">
    <name type="scientific">Rhizophagus clarus</name>
    <dbReference type="NCBI Taxonomy" id="94130"/>
    <lineage>
        <taxon>Eukaryota</taxon>
        <taxon>Fungi</taxon>
        <taxon>Fungi incertae sedis</taxon>
        <taxon>Mucoromycota</taxon>
        <taxon>Glomeromycotina</taxon>
        <taxon>Glomeromycetes</taxon>
        <taxon>Glomerales</taxon>
        <taxon>Glomeraceae</taxon>
        <taxon>Rhizophagus</taxon>
    </lineage>
</organism>
<feature type="region of interest" description="Disordered" evidence="1">
    <location>
        <begin position="126"/>
        <end position="158"/>
    </location>
</feature>
<evidence type="ECO:0000256" key="1">
    <source>
        <dbReference type="SAM" id="MobiDB-lite"/>
    </source>
</evidence>
<name>A0A8H3R4B4_9GLOM</name>